<dbReference type="Proteomes" id="UP000648239">
    <property type="component" value="Unassembled WGS sequence"/>
</dbReference>
<reference evidence="1 2" key="1">
    <citation type="submission" date="2020-08" db="EMBL/GenBank/DDBJ databases">
        <title>Acidobacteriota in marine sediments use diverse sulfur dissimilation pathways.</title>
        <authorList>
            <person name="Wasmund K."/>
        </authorList>
    </citation>
    <scope>NUCLEOTIDE SEQUENCE [LARGE SCALE GENOMIC DNA]</scope>
    <source>
        <strain evidence="1">MAG AM4</strain>
    </source>
</reference>
<accession>A0A8J6Y446</accession>
<proteinExistence type="predicted"/>
<comment type="caution">
    <text evidence="1">The sequence shown here is derived from an EMBL/GenBank/DDBJ whole genome shotgun (WGS) entry which is preliminary data.</text>
</comment>
<dbReference type="AlphaFoldDB" id="A0A8J6Y446"/>
<evidence type="ECO:0000313" key="2">
    <source>
        <dbReference type="Proteomes" id="UP000648239"/>
    </source>
</evidence>
<protein>
    <submittedName>
        <fullName evidence="1">Uncharacterized protein</fullName>
    </submittedName>
</protein>
<name>A0A8J6Y446_9BACT</name>
<gene>
    <name evidence="1" type="ORF">IFK94_12830</name>
</gene>
<evidence type="ECO:0000313" key="1">
    <source>
        <dbReference type="EMBL" id="MBD3869004.1"/>
    </source>
</evidence>
<sequence length="114" mass="12633">MSHEQQEAERLLAGLESGAMDTGTAQAIAEELDPVMIYVIVSFLRATYPASDPAATPVLERVVAMTSKDPAIIRNCKIGEQDPISRWFEMDYSFKEYRGRGPELIALIADKLES</sequence>
<organism evidence="1 2">
    <name type="scientific">Candidatus Polarisedimenticola svalbardensis</name>
    <dbReference type="NCBI Taxonomy" id="2886004"/>
    <lineage>
        <taxon>Bacteria</taxon>
        <taxon>Pseudomonadati</taxon>
        <taxon>Acidobacteriota</taxon>
        <taxon>Candidatus Polarisedimenticolia</taxon>
        <taxon>Candidatus Polarisedimenticolales</taxon>
        <taxon>Candidatus Polarisedimenticolaceae</taxon>
        <taxon>Candidatus Polarisedimenticola</taxon>
    </lineage>
</organism>
<dbReference type="EMBL" id="JACXWD010000053">
    <property type="protein sequence ID" value="MBD3869004.1"/>
    <property type="molecule type" value="Genomic_DNA"/>
</dbReference>